<evidence type="ECO:0000259" key="1">
    <source>
        <dbReference type="Pfam" id="PF01850"/>
    </source>
</evidence>
<reference evidence="2 3" key="1">
    <citation type="journal article" date="2015" name="Nature">
        <title>rRNA introns, odd ribosomes, and small enigmatic genomes across a large radiation of phyla.</title>
        <authorList>
            <person name="Brown C.T."/>
            <person name="Hug L.A."/>
            <person name="Thomas B.C."/>
            <person name="Sharon I."/>
            <person name="Castelle C.J."/>
            <person name="Singh A."/>
            <person name="Wilkins M.J."/>
            <person name="Williams K.H."/>
            <person name="Banfield J.F."/>
        </authorList>
    </citation>
    <scope>NUCLEOTIDE SEQUENCE [LARGE SCALE GENOMIC DNA]</scope>
</reference>
<feature type="domain" description="PIN" evidence="1">
    <location>
        <begin position="4"/>
        <end position="127"/>
    </location>
</feature>
<dbReference type="SUPFAM" id="SSF88723">
    <property type="entry name" value="PIN domain-like"/>
    <property type="match status" value="1"/>
</dbReference>
<protein>
    <recommendedName>
        <fullName evidence="1">PIN domain-containing protein</fullName>
    </recommendedName>
</protein>
<dbReference type="Proteomes" id="UP000034894">
    <property type="component" value="Unassembled WGS sequence"/>
</dbReference>
<dbReference type="STRING" id="1618443.UV73_C0007G0026"/>
<evidence type="ECO:0000313" key="2">
    <source>
        <dbReference type="EMBL" id="KKS97583.1"/>
    </source>
</evidence>
<dbReference type="EMBL" id="LCFP01000007">
    <property type="protein sequence ID" value="KKS97583.1"/>
    <property type="molecule type" value="Genomic_DNA"/>
</dbReference>
<dbReference type="InterPro" id="IPR002716">
    <property type="entry name" value="PIN_dom"/>
</dbReference>
<gene>
    <name evidence="2" type="ORF">UV73_C0007G0026</name>
</gene>
<organism evidence="2 3">
    <name type="scientific">Candidatus Gottesmanbacteria bacterium GW2011_GWA2_43_14</name>
    <dbReference type="NCBI Taxonomy" id="1618443"/>
    <lineage>
        <taxon>Bacteria</taxon>
        <taxon>Candidatus Gottesmaniibacteriota</taxon>
    </lineage>
</organism>
<sequence>MKQYLIDTNYLLRFLLSDVPQQTKIVRQYFIQAKLGETEITIPYLAIIELDFNLSKLYRFSKTEVVEKLFTLISIPYLNFEKRELLIKAIPLYRQVNFDLVDILFFCEAKLTGKELLTFDRKLKKLKD</sequence>
<comment type="caution">
    <text evidence="2">The sequence shown here is derived from an EMBL/GenBank/DDBJ whole genome shotgun (WGS) entry which is preliminary data.</text>
</comment>
<dbReference type="AlphaFoldDB" id="A0A0G1GFE5"/>
<dbReference type="Pfam" id="PF01850">
    <property type="entry name" value="PIN"/>
    <property type="match status" value="1"/>
</dbReference>
<dbReference type="InterPro" id="IPR029060">
    <property type="entry name" value="PIN-like_dom_sf"/>
</dbReference>
<evidence type="ECO:0000313" key="3">
    <source>
        <dbReference type="Proteomes" id="UP000034894"/>
    </source>
</evidence>
<dbReference type="Gene3D" id="3.40.50.1010">
    <property type="entry name" value="5'-nuclease"/>
    <property type="match status" value="1"/>
</dbReference>
<proteinExistence type="predicted"/>
<accession>A0A0G1GFE5</accession>
<name>A0A0G1GFE5_9BACT</name>